<evidence type="ECO:0000313" key="2">
    <source>
        <dbReference type="EMBL" id="KAF5895148.1"/>
    </source>
</evidence>
<accession>A0A8J4TVL7</accession>
<evidence type="ECO:0000256" key="1">
    <source>
        <dbReference type="SAM" id="MobiDB-lite"/>
    </source>
</evidence>
<dbReference type="Proteomes" id="UP000727407">
    <property type="component" value="Unassembled WGS sequence"/>
</dbReference>
<feature type="region of interest" description="Disordered" evidence="1">
    <location>
        <begin position="1"/>
        <end position="22"/>
    </location>
</feature>
<comment type="caution">
    <text evidence="2">The sequence shown here is derived from an EMBL/GenBank/DDBJ whole genome shotgun (WGS) entry which is preliminary data.</text>
</comment>
<name>A0A8J4TVL7_CLAMG</name>
<keyword evidence="3" id="KW-1185">Reference proteome</keyword>
<protein>
    <submittedName>
        <fullName evidence="2">Uncharacterized protein</fullName>
    </submittedName>
</protein>
<dbReference type="AlphaFoldDB" id="A0A8J4TVL7"/>
<reference evidence="2" key="1">
    <citation type="submission" date="2020-07" db="EMBL/GenBank/DDBJ databases">
        <title>Clarias magur genome sequencing, assembly and annotation.</title>
        <authorList>
            <person name="Kushwaha B."/>
            <person name="Kumar R."/>
            <person name="Das P."/>
            <person name="Joshi C.G."/>
            <person name="Kumar D."/>
            <person name="Nagpure N.S."/>
            <person name="Pandey M."/>
            <person name="Agarwal S."/>
            <person name="Srivastava S."/>
            <person name="Singh M."/>
            <person name="Sahoo L."/>
            <person name="Jayasankar P."/>
            <person name="Meher P.K."/>
            <person name="Koringa P.G."/>
            <person name="Iquebal M.A."/>
            <person name="Das S.P."/>
            <person name="Bit A."/>
            <person name="Patnaik S."/>
            <person name="Patel N."/>
            <person name="Shah T.M."/>
            <person name="Hinsu A."/>
            <person name="Jena J.K."/>
        </authorList>
    </citation>
    <scope>NUCLEOTIDE SEQUENCE</scope>
    <source>
        <strain evidence="2">CIFAMagur01</strain>
        <tissue evidence="2">Testis</tissue>
    </source>
</reference>
<dbReference type="EMBL" id="QNUK01000338">
    <property type="protein sequence ID" value="KAF5895148.1"/>
    <property type="molecule type" value="Genomic_DNA"/>
</dbReference>
<sequence>MVLASEQTERGEETTTKPQAYVDEQYPELHLRLHQLGSNTDPDTVSALIFSDLSGAVARKSAYT</sequence>
<evidence type="ECO:0000313" key="3">
    <source>
        <dbReference type="Proteomes" id="UP000727407"/>
    </source>
</evidence>
<organism evidence="2 3">
    <name type="scientific">Clarias magur</name>
    <name type="common">Asian catfish</name>
    <name type="synonym">Macropteronotus magur</name>
    <dbReference type="NCBI Taxonomy" id="1594786"/>
    <lineage>
        <taxon>Eukaryota</taxon>
        <taxon>Metazoa</taxon>
        <taxon>Chordata</taxon>
        <taxon>Craniata</taxon>
        <taxon>Vertebrata</taxon>
        <taxon>Euteleostomi</taxon>
        <taxon>Actinopterygii</taxon>
        <taxon>Neopterygii</taxon>
        <taxon>Teleostei</taxon>
        <taxon>Ostariophysi</taxon>
        <taxon>Siluriformes</taxon>
        <taxon>Clariidae</taxon>
        <taxon>Clarias</taxon>
    </lineage>
</organism>
<proteinExistence type="predicted"/>
<gene>
    <name evidence="2" type="ORF">DAT39_015138</name>
</gene>